<name>A0A0R1W3D2_9LACO</name>
<dbReference type="STRING" id="1423807.FD16_GL001556"/>
<keyword evidence="2" id="KW-1185">Reference proteome</keyword>
<reference evidence="1 2" key="1">
    <citation type="journal article" date="2015" name="Genome Announc.">
        <title>Expanding the biotechnology potential of lactobacilli through comparative genomics of 213 strains and associated genera.</title>
        <authorList>
            <person name="Sun Z."/>
            <person name="Harris H.M."/>
            <person name="McCann A."/>
            <person name="Guo C."/>
            <person name="Argimon S."/>
            <person name="Zhang W."/>
            <person name="Yang X."/>
            <person name="Jeffery I.B."/>
            <person name="Cooney J.C."/>
            <person name="Kagawa T.F."/>
            <person name="Liu W."/>
            <person name="Song Y."/>
            <person name="Salvetti E."/>
            <person name="Wrobel A."/>
            <person name="Rasinkangas P."/>
            <person name="Parkhill J."/>
            <person name="Rea M.C."/>
            <person name="O'Sullivan O."/>
            <person name="Ritari J."/>
            <person name="Douillard F.P."/>
            <person name="Paul Ross R."/>
            <person name="Yang R."/>
            <person name="Briner A.E."/>
            <person name="Felis G.E."/>
            <person name="de Vos W.M."/>
            <person name="Barrangou R."/>
            <person name="Klaenhammer T.R."/>
            <person name="Caufield P.W."/>
            <person name="Cui Y."/>
            <person name="Zhang H."/>
            <person name="O'Toole P.W."/>
        </authorList>
    </citation>
    <scope>NUCLEOTIDE SEQUENCE [LARGE SCALE GENOMIC DNA]</scope>
    <source>
        <strain evidence="1 2">DSM 5007</strain>
    </source>
</reference>
<evidence type="ECO:0000313" key="1">
    <source>
        <dbReference type="EMBL" id="KRM09798.1"/>
    </source>
</evidence>
<comment type="caution">
    <text evidence="1">The sequence shown here is derived from an EMBL/GenBank/DDBJ whole genome shotgun (WGS) entry which is preliminary data.</text>
</comment>
<dbReference type="Proteomes" id="UP000051820">
    <property type="component" value="Unassembled WGS sequence"/>
</dbReference>
<gene>
    <name evidence="1" type="ORF">FD16_GL001556</name>
</gene>
<dbReference type="PATRIC" id="fig|1423807.3.peg.1595"/>
<protein>
    <submittedName>
        <fullName evidence="1">Uncharacterized protein</fullName>
    </submittedName>
</protein>
<dbReference type="AlphaFoldDB" id="A0A0R1W3D2"/>
<dbReference type="RefSeq" id="WP_010621751.1">
    <property type="nucleotide sequence ID" value="NZ_AZGF01000035.1"/>
</dbReference>
<sequence>MDRDYVQLMEDLRNGKIDSFTIEPDEFQTFQVQYHSYEFRQQIIGTAKRGGTLEYHLKQ</sequence>
<accession>A0A0R1W3D2</accession>
<dbReference type="EMBL" id="AZGF01000035">
    <property type="protein sequence ID" value="KRM09798.1"/>
    <property type="molecule type" value="Genomic_DNA"/>
</dbReference>
<proteinExistence type="predicted"/>
<evidence type="ECO:0000313" key="2">
    <source>
        <dbReference type="Proteomes" id="UP000051820"/>
    </source>
</evidence>
<organism evidence="1 2">
    <name type="scientific">Paucilactobacillus suebicus DSM 5007 = KCTC 3549</name>
    <dbReference type="NCBI Taxonomy" id="1423807"/>
    <lineage>
        <taxon>Bacteria</taxon>
        <taxon>Bacillati</taxon>
        <taxon>Bacillota</taxon>
        <taxon>Bacilli</taxon>
        <taxon>Lactobacillales</taxon>
        <taxon>Lactobacillaceae</taxon>
        <taxon>Paucilactobacillus</taxon>
    </lineage>
</organism>